<dbReference type="RefSeq" id="XP_011771927.1">
    <property type="nucleotide sequence ID" value="XM_011773625.1"/>
</dbReference>
<proteinExistence type="predicted"/>
<protein>
    <recommendedName>
        <fullName evidence="3">T. brucei spp.-specific protein</fullName>
    </recommendedName>
</protein>
<dbReference type="EMBL" id="FN554965">
    <property type="protein sequence ID" value="CBH09623.1"/>
    <property type="molecule type" value="Genomic_DNA"/>
</dbReference>
<evidence type="ECO:0000313" key="1">
    <source>
        <dbReference type="EMBL" id="CBH09623.1"/>
    </source>
</evidence>
<dbReference type="KEGG" id="tbg:TbgDal_II3990"/>
<dbReference type="GeneID" id="23858778"/>
<accession>C9ZJR3</accession>
<reference evidence="2" key="1">
    <citation type="journal article" date="2010" name="PLoS Negl. Trop. Dis.">
        <title>The genome sequence of Trypanosoma brucei gambiense, causative agent of chronic human african trypanosomiasis.</title>
        <authorList>
            <person name="Jackson A.P."/>
            <person name="Sanders M."/>
            <person name="Berry A."/>
            <person name="McQuillan J."/>
            <person name="Aslett M.A."/>
            <person name="Quail M.A."/>
            <person name="Chukualim B."/>
            <person name="Capewell P."/>
            <person name="MacLeod A."/>
            <person name="Melville S.E."/>
            <person name="Gibson W."/>
            <person name="Barry J.D."/>
            <person name="Berriman M."/>
            <person name="Hertz-Fowler C."/>
        </authorList>
    </citation>
    <scope>NUCLEOTIDE SEQUENCE [LARGE SCALE GENOMIC DNA]</scope>
    <source>
        <strain evidence="2">MHOM/CI/86/DAL972</strain>
    </source>
</reference>
<evidence type="ECO:0008006" key="3">
    <source>
        <dbReference type="Google" id="ProtNLM"/>
    </source>
</evidence>
<organism evidence="1 2">
    <name type="scientific">Trypanosoma brucei gambiense (strain MHOM/CI/86/DAL972)</name>
    <dbReference type="NCBI Taxonomy" id="679716"/>
    <lineage>
        <taxon>Eukaryota</taxon>
        <taxon>Discoba</taxon>
        <taxon>Euglenozoa</taxon>
        <taxon>Kinetoplastea</taxon>
        <taxon>Metakinetoplastina</taxon>
        <taxon>Trypanosomatida</taxon>
        <taxon>Trypanosomatidae</taxon>
        <taxon>Trypanosoma</taxon>
    </lineage>
</organism>
<dbReference type="AlphaFoldDB" id="C9ZJR3"/>
<gene>
    <name evidence="1" type="ORF">TbgDal_II3990</name>
</gene>
<sequence>MWARMKGGPWRCRPPQRGARVQYPVSSGEAKSQQRSFHGEHCCAPATASYSTGISSVLLGHRFSFVGPWARASVPSAVSSALRCCYPVMWTSKKGLLIDIFGRVRGEGGFSPHLLYSVQLRSYNKNYRGCVLG</sequence>
<evidence type="ECO:0000313" key="2">
    <source>
        <dbReference type="Proteomes" id="UP000002316"/>
    </source>
</evidence>
<name>C9ZJR3_TRYB9</name>
<dbReference type="Proteomes" id="UP000002316">
    <property type="component" value="Chromosome 2"/>
</dbReference>